<evidence type="ECO:0000256" key="17">
    <source>
        <dbReference type="ARBA" id="ARBA00048623"/>
    </source>
</evidence>
<evidence type="ECO:0000256" key="11">
    <source>
        <dbReference type="ARBA" id="ARBA00022842"/>
    </source>
</evidence>
<evidence type="ECO:0000256" key="5">
    <source>
        <dbReference type="ARBA" id="ARBA00013200"/>
    </source>
</evidence>
<dbReference type="EMBL" id="JANPWE010000003">
    <property type="protein sequence ID" value="MCR6545570.1"/>
    <property type="molecule type" value="Genomic_DNA"/>
</dbReference>
<evidence type="ECO:0000256" key="7">
    <source>
        <dbReference type="ARBA" id="ARBA00022475"/>
    </source>
</evidence>
<evidence type="ECO:0000256" key="3">
    <source>
        <dbReference type="ARBA" id="ARBA00004663"/>
    </source>
</evidence>
<evidence type="ECO:0000256" key="10">
    <source>
        <dbReference type="ARBA" id="ARBA00022692"/>
    </source>
</evidence>
<evidence type="ECO:0000313" key="21">
    <source>
        <dbReference type="Proteomes" id="UP001524944"/>
    </source>
</evidence>
<keyword evidence="21" id="KW-1185">Reference proteome</keyword>
<comment type="pathway">
    <text evidence="3 19">Cofactor biosynthesis; adenosylcobalamin biosynthesis; adenosylcobalamin from cob(II)yrinate a,c-diamide: step 7/7.</text>
</comment>
<keyword evidence="11 19" id="KW-0460">Magnesium</keyword>
<feature type="transmembrane region" description="Helical" evidence="19">
    <location>
        <begin position="228"/>
        <end position="245"/>
    </location>
</feature>
<organism evidence="20 21">
    <name type="scientific">Dehalobacterium formicoaceticum</name>
    <dbReference type="NCBI Taxonomy" id="51515"/>
    <lineage>
        <taxon>Bacteria</taxon>
        <taxon>Bacillati</taxon>
        <taxon>Bacillota</taxon>
        <taxon>Clostridia</taxon>
        <taxon>Eubacteriales</taxon>
        <taxon>Peptococcaceae</taxon>
        <taxon>Dehalobacterium</taxon>
    </lineage>
</organism>
<feature type="transmembrane region" description="Helical" evidence="19">
    <location>
        <begin position="108"/>
        <end position="126"/>
    </location>
</feature>
<evidence type="ECO:0000256" key="12">
    <source>
        <dbReference type="ARBA" id="ARBA00022989"/>
    </source>
</evidence>
<feature type="transmembrane region" description="Helical" evidence="19">
    <location>
        <begin position="32"/>
        <end position="55"/>
    </location>
</feature>
<comment type="caution">
    <text evidence="20">The sequence shown here is derived from an EMBL/GenBank/DDBJ whole genome shotgun (WGS) entry which is preliminary data.</text>
</comment>
<keyword evidence="13 19" id="KW-0472">Membrane</keyword>
<comment type="cofactor">
    <cofactor evidence="1 19">
        <name>Mg(2+)</name>
        <dbReference type="ChEBI" id="CHEBI:18420"/>
    </cofactor>
</comment>
<feature type="transmembrane region" description="Helical" evidence="19">
    <location>
        <begin position="172"/>
        <end position="193"/>
    </location>
</feature>
<feature type="transmembrane region" description="Helical" evidence="19">
    <location>
        <begin position="198"/>
        <end position="216"/>
    </location>
</feature>
<dbReference type="NCBIfam" id="TIGR00317">
    <property type="entry name" value="cobS"/>
    <property type="match status" value="1"/>
</dbReference>
<keyword evidence="9 19" id="KW-0808">Transferase</keyword>
<protein>
    <recommendedName>
        <fullName evidence="6 19">Adenosylcobinamide-GDP ribazoletransferase</fullName>
        <ecNumber evidence="5 19">2.7.8.26</ecNumber>
    </recommendedName>
    <alternativeName>
        <fullName evidence="16 19">Cobalamin synthase</fullName>
    </alternativeName>
    <alternativeName>
        <fullName evidence="15 19">Cobalamin-5'-phosphate synthase</fullName>
    </alternativeName>
</protein>
<accession>A0ABT1Y3V9</accession>
<name>A0ABT1Y3V9_9FIRM</name>
<evidence type="ECO:0000313" key="20">
    <source>
        <dbReference type="EMBL" id="MCR6545570.1"/>
    </source>
</evidence>
<evidence type="ECO:0000256" key="13">
    <source>
        <dbReference type="ARBA" id="ARBA00023136"/>
    </source>
</evidence>
<comment type="subcellular location">
    <subcellularLocation>
        <location evidence="2 19">Cell membrane</location>
        <topology evidence="2 19">Multi-pass membrane protein</topology>
    </subcellularLocation>
</comment>
<evidence type="ECO:0000256" key="16">
    <source>
        <dbReference type="ARBA" id="ARBA00032853"/>
    </source>
</evidence>
<evidence type="ECO:0000256" key="6">
    <source>
        <dbReference type="ARBA" id="ARBA00015850"/>
    </source>
</evidence>
<dbReference type="GO" id="GO:0051073">
    <property type="term" value="F:adenosylcobinamide-GDP ribazoletransferase activity"/>
    <property type="evidence" value="ECO:0007669"/>
    <property type="project" value="UniProtKB-EC"/>
</dbReference>
<feature type="transmembrane region" description="Helical" evidence="19">
    <location>
        <begin position="138"/>
        <end position="160"/>
    </location>
</feature>
<dbReference type="HAMAP" id="MF_00719">
    <property type="entry name" value="CobS"/>
    <property type="match status" value="1"/>
</dbReference>
<keyword evidence="7 19" id="KW-1003">Cell membrane</keyword>
<evidence type="ECO:0000256" key="2">
    <source>
        <dbReference type="ARBA" id="ARBA00004651"/>
    </source>
</evidence>
<dbReference type="RefSeq" id="WP_242965371.1">
    <property type="nucleotide sequence ID" value="NZ_CP022121.1"/>
</dbReference>
<comment type="catalytic activity">
    <reaction evidence="17 19">
        <text>alpha-ribazole + adenosylcob(III)inamide-GDP = adenosylcob(III)alamin + GMP + H(+)</text>
        <dbReference type="Rhea" id="RHEA:16049"/>
        <dbReference type="ChEBI" id="CHEBI:10329"/>
        <dbReference type="ChEBI" id="CHEBI:15378"/>
        <dbReference type="ChEBI" id="CHEBI:18408"/>
        <dbReference type="ChEBI" id="CHEBI:58115"/>
        <dbReference type="ChEBI" id="CHEBI:60487"/>
        <dbReference type="EC" id="2.7.8.26"/>
    </reaction>
</comment>
<dbReference type="PANTHER" id="PTHR34148">
    <property type="entry name" value="ADENOSYLCOBINAMIDE-GDP RIBAZOLETRANSFERASE"/>
    <property type="match status" value="1"/>
</dbReference>
<evidence type="ECO:0000256" key="18">
    <source>
        <dbReference type="ARBA" id="ARBA00049504"/>
    </source>
</evidence>
<evidence type="ECO:0000256" key="19">
    <source>
        <dbReference type="HAMAP-Rule" id="MF_00719"/>
    </source>
</evidence>
<comment type="similarity">
    <text evidence="4 19">Belongs to the CobS family.</text>
</comment>
<comment type="catalytic activity">
    <reaction evidence="18 19">
        <text>alpha-ribazole 5'-phosphate + adenosylcob(III)inamide-GDP = adenosylcob(III)alamin 5'-phosphate + GMP + H(+)</text>
        <dbReference type="Rhea" id="RHEA:23560"/>
        <dbReference type="ChEBI" id="CHEBI:15378"/>
        <dbReference type="ChEBI" id="CHEBI:57918"/>
        <dbReference type="ChEBI" id="CHEBI:58115"/>
        <dbReference type="ChEBI" id="CHEBI:60487"/>
        <dbReference type="ChEBI" id="CHEBI:60493"/>
        <dbReference type="EC" id="2.7.8.26"/>
    </reaction>
</comment>
<keyword evidence="10 19" id="KW-0812">Transmembrane</keyword>
<feature type="transmembrane region" description="Helical" evidence="19">
    <location>
        <begin position="62"/>
        <end position="80"/>
    </location>
</feature>
<dbReference type="Proteomes" id="UP001524944">
    <property type="component" value="Unassembled WGS sequence"/>
</dbReference>
<reference evidence="20 21" key="1">
    <citation type="submission" date="2022-08" db="EMBL/GenBank/DDBJ databases">
        <title>Proteogenomics of the novel Dehalobacterium formicoaceticum strain EZ94 highlights a key role of methyltransferases during anaerobic dichloromethane degradation.</title>
        <authorList>
            <person name="Wasmund K."/>
        </authorList>
    </citation>
    <scope>NUCLEOTIDE SEQUENCE [LARGE SCALE GENOMIC DNA]</scope>
    <source>
        <strain evidence="20 21">EZ94</strain>
    </source>
</reference>
<evidence type="ECO:0000256" key="15">
    <source>
        <dbReference type="ARBA" id="ARBA00032605"/>
    </source>
</evidence>
<keyword evidence="8 19" id="KW-0169">Cobalamin biosynthesis</keyword>
<dbReference type="EC" id="2.7.8.26" evidence="5 19"/>
<evidence type="ECO:0000256" key="1">
    <source>
        <dbReference type="ARBA" id="ARBA00001946"/>
    </source>
</evidence>
<dbReference type="PANTHER" id="PTHR34148:SF1">
    <property type="entry name" value="ADENOSYLCOBINAMIDE-GDP RIBAZOLETRANSFERASE"/>
    <property type="match status" value="1"/>
</dbReference>
<proteinExistence type="inferred from homology"/>
<dbReference type="Pfam" id="PF02654">
    <property type="entry name" value="CobS"/>
    <property type="match status" value="1"/>
</dbReference>
<evidence type="ECO:0000256" key="9">
    <source>
        <dbReference type="ARBA" id="ARBA00022679"/>
    </source>
</evidence>
<evidence type="ECO:0000256" key="4">
    <source>
        <dbReference type="ARBA" id="ARBA00010561"/>
    </source>
</evidence>
<gene>
    <name evidence="19 20" type="primary">cobS</name>
    <name evidence="20" type="ORF">NVS47_08605</name>
</gene>
<evidence type="ECO:0000256" key="8">
    <source>
        <dbReference type="ARBA" id="ARBA00022573"/>
    </source>
</evidence>
<keyword evidence="12 19" id="KW-1133">Transmembrane helix</keyword>
<sequence>MIGVKFLVALQFLTGIPVKIHTQFDEKLVAQSMAFFSLIGLILGGCAVGVHFLLAHIFSLPVSNFFAVVFLIILTGNLHGDGLMDTADGVFSGRPRERILEIMKDSRVGSHGVMAAMIFFLGRLMLLGEMPQEMQEWTLVLATVFGRWSQVLGAAWYPYARKDGGTASFTNYVGYREVLISLFFPVVLSVYLLKFQAVLLLGFVVLSILVLNNYFLKKIGGVTGDTLGAVNECVEVLLLLMLVIFDKFS</sequence>
<evidence type="ECO:0000256" key="14">
    <source>
        <dbReference type="ARBA" id="ARBA00025228"/>
    </source>
</evidence>
<dbReference type="InterPro" id="IPR003805">
    <property type="entry name" value="CobS"/>
</dbReference>
<comment type="function">
    <text evidence="14 19">Joins adenosylcobinamide-GDP and alpha-ribazole to generate adenosylcobalamin (Ado-cobalamin). Also synthesizes adenosylcobalamin 5'-phosphate from adenosylcobinamide-GDP and alpha-ribazole 5'-phosphate.</text>
</comment>